<dbReference type="GO" id="GO:0019150">
    <property type="term" value="F:D-ribulokinase activity"/>
    <property type="evidence" value="ECO:0007669"/>
    <property type="project" value="TreeGrafter"/>
</dbReference>
<evidence type="ECO:0000313" key="6">
    <source>
        <dbReference type="EMBL" id="KAA3526923.1"/>
    </source>
</evidence>
<dbReference type="GeneID" id="60683123"/>
<dbReference type="Gene3D" id="3.30.420.40">
    <property type="match status" value="1"/>
</dbReference>
<evidence type="ECO:0000256" key="1">
    <source>
        <dbReference type="ARBA" id="ARBA00009156"/>
    </source>
</evidence>
<dbReference type="RefSeq" id="WP_060718192.1">
    <property type="nucleotide sequence ID" value="NZ_CP055265.1"/>
</dbReference>
<dbReference type="AlphaFoldDB" id="A0A368NSL8"/>
<dbReference type="PIRSF" id="PIRSF000538">
    <property type="entry name" value="GlpK"/>
    <property type="match status" value="1"/>
</dbReference>
<dbReference type="GO" id="GO:0005737">
    <property type="term" value="C:cytoplasm"/>
    <property type="evidence" value="ECO:0007669"/>
    <property type="project" value="TreeGrafter"/>
</dbReference>
<dbReference type="SUPFAM" id="SSF53067">
    <property type="entry name" value="Actin-like ATPase domain"/>
    <property type="match status" value="2"/>
</dbReference>
<evidence type="ECO:0000313" key="7">
    <source>
        <dbReference type="Proteomes" id="UP000436911"/>
    </source>
</evidence>
<dbReference type="CDD" id="cd07782">
    <property type="entry name" value="ASKHA_NBD_FGGY_D-RBK"/>
    <property type="match status" value="1"/>
</dbReference>
<dbReference type="NCBIfam" id="TIGR01315">
    <property type="entry name" value="5C_CHO_kinase"/>
    <property type="match status" value="1"/>
</dbReference>
<dbReference type="Proteomes" id="UP000436911">
    <property type="component" value="Unassembled WGS sequence"/>
</dbReference>
<evidence type="ECO:0000259" key="5">
    <source>
        <dbReference type="Pfam" id="PF02782"/>
    </source>
</evidence>
<evidence type="ECO:0000256" key="2">
    <source>
        <dbReference type="ARBA" id="ARBA00022679"/>
    </source>
</evidence>
<dbReference type="Gene3D" id="1.20.58.2240">
    <property type="match status" value="1"/>
</dbReference>
<protein>
    <submittedName>
        <fullName evidence="6">Ribulokinase</fullName>
    </submittedName>
</protein>
<dbReference type="GO" id="GO:0019321">
    <property type="term" value="P:pentose metabolic process"/>
    <property type="evidence" value="ECO:0007669"/>
    <property type="project" value="TreeGrafter"/>
</dbReference>
<accession>A0A368NSL8</accession>
<keyword evidence="3 6" id="KW-0418">Kinase</keyword>
<dbReference type="PANTHER" id="PTHR43435">
    <property type="entry name" value="RIBULOKINASE"/>
    <property type="match status" value="1"/>
</dbReference>
<reference evidence="6 7" key="1">
    <citation type="submission" date="2018-08" db="EMBL/GenBank/DDBJ databases">
        <title>Genome sequencing of Agrobacterium vitis strain ICMP 10754.</title>
        <authorList>
            <person name="Visnovsky S.B."/>
            <person name="Pitman A.R."/>
        </authorList>
    </citation>
    <scope>NUCLEOTIDE SEQUENCE [LARGE SCALE GENOMIC DNA]</scope>
    <source>
        <strain evidence="6 7">ICMP 10754</strain>
    </source>
</reference>
<sequence>MRDHLIAVDVGTGSARAGVVTRTGRLLARREHPILLSRPSDERGEHNSEDIWEACCIAVKAALAEAGITPEAIAGIGFDATCSLVLRDGSGQPLCLNGEDGFDTISWLDHRATTEAEECGHLDHPVLHHNGQVISPEAEIPKLMWLKRHRPDLWQRLGSAFDLADFLTWKATGSPARSLCTLTSKWTFFGHSKPGWQQDFLDRVGLDDLVARAGLPQEAVAVGKSVGALSTKAADALGLMAGIPVAAGMVDAYAGALGVLGSTDLSDPDLNHVAMIGGTSSCLIALRPQPFYGFSLWGPYFGAIFPDLWLVEAGQSATGALLNHIVRSHVEGGEPSIDNHRRIISRIAALRTEEGASFGQKINVLPDFHGNRSPFADPNLTGTISGLTLDASFDGLCRLYWRACVGIVLGLRQIVETLSKDGIGPLRLHLTGGHVKNPLLVELYAEATGCELVVADNTDAVLIGTAINAASAAGLYPGLAEAGAAMAEPGRLVVPKPDMKEIYDRDYARFLAMQRHRAELDAI</sequence>
<comment type="similarity">
    <text evidence="1">Belongs to the FGGY kinase family.</text>
</comment>
<dbReference type="InterPro" id="IPR000577">
    <property type="entry name" value="Carb_kinase_FGGY"/>
</dbReference>
<organism evidence="6 7">
    <name type="scientific">Agrobacterium vitis</name>
    <name type="common">Rhizobium vitis</name>
    <dbReference type="NCBI Taxonomy" id="373"/>
    <lineage>
        <taxon>Bacteria</taxon>
        <taxon>Pseudomonadati</taxon>
        <taxon>Pseudomonadota</taxon>
        <taxon>Alphaproteobacteria</taxon>
        <taxon>Hyphomicrobiales</taxon>
        <taxon>Rhizobiaceae</taxon>
        <taxon>Rhizobium/Agrobacterium group</taxon>
        <taxon>Agrobacterium</taxon>
    </lineage>
</organism>
<dbReference type="EMBL" id="QUSG01000006">
    <property type="protein sequence ID" value="KAA3526923.1"/>
    <property type="molecule type" value="Genomic_DNA"/>
</dbReference>
<dbReference type="Pfam" id="PF02782">
    <property type="entry name" value="FGGY_C"/>
    <property type="match status" value="1"/>
</dbReference>
<evidence type="ECO:0000259" key="4">
    <source>
        <dbReference type="Pfam" id="PF00370"/>
    </source>
</evidence>
<dbReference type="OrthoDB" id="9805576at2"/>
<proteinExistence type="inferred from homology"/>
<name>A0A368NSL8_AGRVI</name>
<comment type="caution">
    <text evidence="6">The sequence shown here is derived from an EMBL/GenBank/DDBJ whole genome shotgun (WGS) entry which is preliminary data.</text>
</comment>
<feature type="domain" description="Carbohydrate kinase FGGY C-terminal" evidence="5">
    <location>
        <begin position="274"/>
        <end position="473"/>
    </location>
</feature>
<dbReference type="PANTHER" id="PTHR43435:SF4">
    <property type="entry name" value="FGGY CARBOHYDRATE KINASE DOMAIN-CONTAINING PROTEIN"/>
    <property type="match status" value="1"/>
</dbReference>
<keyword evidence="2" id="KW-0808">Transferase</keyword>
<dbReference type="InterPro" id="IPR006003">
    <property type="entry name" value="FGGY_RbtK-like"/>
</dbReference>
<dbReference type="Pfam" id="PF00370">
    <property type="entry name" value="FGGY_N"/>
    <property type="match status" value="1"/>
</dbReference>
<dbReference type="InterPro" id="IPR018484">
    <property type="entry name" value="FGGY_N"/>
</dbReference>
<dbReference type="InterPro" id="IPR018485">
    <property type="entry name" value="FGGY_C"/>
</dbReference>
<dbReference type="InterPro" id="IPR043129">
    <property type="entry name" value="ATPase_NBD"/>
</dbReference>
<feature type="domain" description="Carbohydrate kinase FGGY N-terminal" evidence="4">
    <location>
        <begin position="6"/>
        <end position="258"/>
    </location>
</feature>
<gene>
    <name evidence="6" type="ORF">DXT89_13310</name>
</gene>
<evidence type="ECO:0000256" key="3">
    <source>
        <dbReference type="ARBA" id="ARBA00022777"/>
    </source>
</evidence>